<dbReference type="Gramene" id="GBG76304">
    <property type="protein sequence ID" value="GBG76304"/>
    <property type="gene ID" value="CBR_g22052"/>
</dbReference>
<evidence type="ECO:0000256" key="1">
    <source>
        <dbReference type="SAM" id="Coils"/>
    </source>
</evidence>
<feature type="region of interest" description="Disordered" evidence="2">
    <location>
        <begin position="83"/>
        <end position="121"/>
    </location>
</feature>
<feature type="compositionally biased region" description="Low complexity" evidence="2">
    <location>
        <begin position="100"/>
        <end position="116"/>
    </location>
</feature>
<comment type="caution">
    <text evidence="3">The sequence shown here is derived from an EMBL/GenBank/DDBJ whole genome shotgun (WGS) entry which is preliminary data.</text>
</comment>
<accession>A0A388L1V8</accession>
<name>A0A388L1V8_CHABU</name>
<proteinExistence type="predicted"/>
<reference evidence="3 4" key="1">
    <citation type="journal article" date="2018" name="Cell">
        <title>The Chara Genome: Secondary Complexity and Implications for Plant Terrestrialization.</title>
        <authorList>
            <person name="Nishiyama T."/>
            <person name="Sakayama H."/>
            <person name="Vries J.D."/>
            <person name="Buschmann H."/>
            <person name="Saint-Marcoux D."/>
            <person name="Ullrich K.K."/>
            <person name="Haas F.B."/>
            <person name="Vanderstraeten L."/>
            <person name="Becker D."/>
            <person name="Lang D."/>
            <person name="Vosolsobe S."/>
            <person name="Rombauts S."/>
            <person name="Wilhelmsson P.K.I."/>
            <person name="Janitza P."/>
            <person name="Kern R."/>
            <person name="Heyl A."/>
            <person name="Rumpler F."/>
            <person name="Villalobos L.I.A.C."/>
            <person name="Clay J.M."/>
            <person name="Skokan R."/>
            <person name="Toyoda A."/>
            <person name="Suzuki Y."/>
            <person name="Kagoshima H."/>
            <person name="Schijlen E."/>
            <person name="Tajeshwar N."/>
            <person name="Catarino B."/>
            <person name="Hetherington A.J."/>
            <person name="Saltykova A."/>
            <person name="Bonnot C."/>
            <person name="Breuninger H."/>
            <person name="Symeonidi A."/>
            <person name="Radhakrishnan G.V."/>
            <person name="Van Nieuwerburgh F."/>
            <person name="Deforce D."/>
            <person name="Chang C."/>
            <person name="Karol K.G."/>
            <person name="Hedrich R."/>
            <person name="Ulvskov P."/>
            <person name="Glockner G."/>
            <person name="Delwiche C.F."/>
            <person name="Petrasek J."/>
            <person name="Van de Peer Y."/>
            <person name="Friml J."/>
            <person name="Beilby M."/>
            <person name="Dolan L."/>
            <person name="Kohara Y."/>
            <person name="Sugano S."/>
            <person name="Fujiyama A."/>
            <person name="Delaux P.-M."/>
            <person name="Quint M."/>
            <person name="TheiBen G."/>
            <person name="Hagemann M."/>
            <person name="Harholt J."/>
            <person name="Dunand C."/>
            <person name="Zachgo S."/>
            <person name="Langdale J."/>
            <person name="Maumus F."/>
            <person name="Straeten D.V.D."/>
            <person name="Gould S.B."/>
            <person name="Rensing S.A."/>
        </authorList>
    </citation>
    <scope>NUCLEOTIDE SEQUENCE [LARGE SCALE GENOMIC DNA]</scope>
    <source>
        <strain evidence="3 4">S276</strain>
    </source>
</reference>
<evidence type="ECO:0000256" key="2">
    <source>
        <dbReference type="SAM" id="MobiDB-lite"/>
    </source>
</evidence>
<dbReference type="Proteomes" id="UP000265515">
    <property type="component" value="Unassembled WGS sequence"/>
</dbReference>
<feature type="region of interest" description="Disordered" evidence="2">
    <location>
        <begin position="220"/>
        <end position="242"/>
    </location>
</feature>
<dbReference type="AlphaFoldDB" id="A0A388L1V8"/>
<keyword evidence="1" id="KW-0175">Coiled coil</keyword>
<protein>
    <submittedName>
        <fullName evidence="3">Uncharacterized protein</fullName>
    </submittedName>
</protein>
<gene>
    <name evidence="3" type="ORF">CBR_g22052</name>
</gene>
<evidence type="ECO:0000313" key="4">
    <source>
        <dbReference type="Proteomes" id="UP000265515"/>
    </source>
</evidence>
<keyword evidence="4" id="KW-1185">Reference proteome</keyword>
<feature type="coiled-coil region" evidence="1">
    <location>
        <begin position="47"/>
        <end position="74"/>
    </location>
</feature>
<evidence type="ECO:0000313" key="3">
    <source>
        <dbReference type="EMBL" id="GBG76304.1"/>
    </source>
</evidence>
<organism evidence="3 4">
    <name type="scientific">Chara braunii</name>
    <name type="common">Braun's stonewort</name>
    <dbReference type="NCBI Taxonomy" id="69332"/>
    <lineage>
        <taxon>Eukaryota</taxon>
        <taxon>Viridiplantae</taxon>
        <taxon>Streptophyta</taxon>
        <taxon>Charophyceae</taxon>
        <taxon>Charales</taxon>
        <taxon>Characeae</taxon>
        <taxon>Chara</taxon>
    </lineage>
</organism>
<dbReference type="EMBL" id="BFEA01000242">
    <property type="protein sequence ID" value="GBG76304.1"/>
    <property type="molecule type" value="Genomic_DNA"/>
</dbReference>
<sequence>MALAWYCDAWVEGGDRSARRRVTRQESLSIPIVHQAVATGGERALRQEAVAERLQSAREAAAAAEQTLAEARATAAAMATSAATSASTSGQTRLGMPDTSQATSSSSSQIMGSQYSSPPPRTREAIELQQMELIRLRLEKELREATERPTEIRTRNARLENREAVKAAVEGLDDAVIDDNTRILKAGLLSVHAYMDSKLDAIQDTFDQILSTMQGMGRAFPSPTRGTSFQPPVSHRWVPHRG</sequence>